<dbReference type="Gene3D" id="3.40.190.10">
    <property type="entry name" value="Periplasmic binding protein-like II"/>
    <property type="match status" value="1"/>
</dbReference>
<dbReference type="SUPFAM" id="SSF53850">
    <property type="entry name" value="Periplasmic binding protein-like II"/>
    <property type="match status" value="1"/>
</dbReference>
<dbReference type="GO" id="GO:0043190">
    <property type="term" value="C:ATP-binding cassette (ABC) transporter complex"/>
    <property type="evidence" value="ECO:0007669"/>
    <property type="project" value="InterPro"/>
</dbReference>
<dbReference type="GO" id="GO:0015833">
    <property type="term" value="P:peptide transport"/>
    <property type="evidence" value="ECO:0007669"/>
    <property type="project" value="TreeGrafter"/>
</dbReference>
<gene>
    <name evidence="6" type="ordered locus">Acry_2078</name>
</gene>
<evidence type="ECO:0000256" key="1">
    <source>
        <dbReference type="ARBA" id="ARBA00004418"/>
    </source>
</evidence>
<dbReference type="PROSITE" id="PS51318">
    <property type="entry name" value="TAT"/>
    <property type="match status" value="1"/>
</dbReference>
<dbReference type="PANTHER" id="PTHR30290">
    <property type="entry name" value="PERIPLASMIC BINDING COMPONENT OF ABC TRANSPORTER"/>
    <property type="match status" value="1"/>
</dbReference>
<keyword evidence="3" id="KW-0813">Transport</keyword>
<comment type="similarity">
    <text evidence="2">Belongs to the bacterial solute-binding protein 5 family.</text>
</comment>
<dbReference type="CDD" id="cd08503">
    <property type="entry name" value="PBP2_NikA_DppA_OppA_like_17"/>
    <property type="match status" value="1"/>
</dbReference>
<dbReference type="InterPro" id="IPR006311">
    <property type="entry name" value="TAT_signal"/>
</dbReference>
<dbReference type="EMBL" id="CP000697">
    <property type="protein sequence ID" value="ABQ31278.1"/>
    <property type="molecule type" value="Genomic_DNA"/>
</dbReference>
<evidence type="ECO:0000259" key="5">
    <source>
        <dbReference type="Pfam" id="PF00496"/>
    </source>
</evidence>
<dbReference type="InterPro" id="IPR030678">
    <property type="entry name" value="Peptide/Ni-bd"/>
</dbReference>
<dbReference type="AlphaFoldDB" id="A5G096"/>
<reference evidence="6 7" key="1">
    <citation type="submission" date="2007-05" db="EMBL/GenBank/DDBJ databases">
        <title>Complete sequence of chromosome of Acidiphilium cryptum JF-5.</title>
        <authorList>
            <consortium name="US DOE Joint Genome Institute"/>
            <person name="Copeland A."/>
            <person name="Lucas S."/>
            <person name="Lapidus A."/>
            <person name="Barry K."/>
            <person name="Detter J.C."/>
            <person name="Glavina del Rio T."/>
            <person name="Hammon N."/>
            <person name="Israni S."/>
            <person name="Dalin E."/>
            <person name="Tice H."/>
            <person name="Pitluck S."/>
            <person name="Sims D."/>
            <person name="Brettin T."/>
            <person name="Bruce D."/>
            <person name="Han C."/>
            <person name="Schmutz J."/>
            <person name="Larimer F."/>
            <person name="Land M."/>
            <person name="Hauser L."/>
            <person name="Kyrpides N."/>
            <person name="Kim E."/>
            <person name="Magnuson T."/>
            <person name="Richardson P."/>
        </authorList>
    </citation>
    <scope>NUCLEOTIDE SEQUENCE [LARGE SCALE GENOMIC DNA]</scope>
    <source>
        <strain evidence="6 7">JF-5</strain>
    </source>
</reference>
<sequence length="550" mass="59664">MKFRLPNQQARSGLDELQNHVIDEFLAGRIDRRGLLRHGSAYGISAALLGGMIGEAPGRALAAGGEGATIRVSITAPSTAINPVVAGDTGSLCMLQQAGEFLLFDNPKTLRLEPMLATSWKSSRDGRVWTFTLRKGVKFHSGGTMTADDVVYSLARLADPKNGSNALSTFKGVLKPEGVVKVDDHTVAFHLEAPNGNFAYLVSSDNYNAIILPKGSVAADYEKTFDGTGPFRLDAYTPGRGASFVRNPAWWGGKVMPARTEFGFYSNQQSQVLALQGGQVDVIQQIVVQGAQGLLHDPSVKILNIRSSNHREVHMRCDKPPFTDKRVRQAVALTLNRPGIVHALFGGLSDLGNDSPFAPIYPSTNTSVPQRHRQIARAKHLMAEAGLAHGAEVTLTTEQVQEIPDYAVLIQNAAAEIGLKINLKIETSAAYYGKATFGNSDWLDSTMGITDYGHRGVPNVFLTAPLESGGSWNAAHFNNKTYDKLVADYIATVDLTRQREYSGRIERLLLDETPIIFAYFYNYLAATKKTVSGVVVTGMSQVFLQHATVA</sequence>
<dbReference type="KEGG" id="acr:Acry_2078"/>
<dbReference type="eggNOG" id="COG0747">
    <property type="taxonomic scope" value="Bacteria"/>
</dbReference>
<dbReference type="PANTHER" id="PTHR30290:SF10">
    <property type="entry name" value="PERIPLASMIC OLIGOPEPTIDE-BINDING PROTEIN-RELATED"/>
    <property type="match status" value="1"/>
</dbReference>
<dbReference type="Pfam" id="PF00496">
    <property type="entry name" value="SBP_bac_5"/>
    <property type="match status" value="1"/>
</dbReference>
<keyword evidence="7" id="KW-1185">Reference proteome</keyword>
<dbReference type="GO" id="GO:1904680">
    <property type="term" value="F:peptide transmembrane transporter activity"/>
    <property type="evidence" value="ECO:0007669"/>
    <property type="project" value="TreeGrafter"/>
</dbReference>
<evidence type="ECO:0000256" key="2">
    <source>
        <dbReference type="ARBA" id="ARBA00005695"/>
    </source>
</evidence>
<dbReference type="InterPro" id="IPR023765">
    <property type="entry name" value="SBP_5_CS"/>
</dbReference>
<dbReference type="Gene3D" id="3.10.105.10">
    <property type="entry name" value="Dipeptide-binding Protein, Domain 3"/>
    <property type="match status" value="1"/>
</dbReference>
<name>A5G096_ACICJ</name>
<proteinExistence type="inferred from homology"/>
<dbReference type="PROSITE" id="PS01040">
    <property type="entry name" value="SBP_BACTERIAL_5"/>
    <property type="match status" value="1"/>
</dbReference>
<dbReference type="InterPro" id="IPR000914">
    <property type="entry name" value="SBP_5_dom"/>
</dbReference>
<dbReference type="RefSeq" id="WP_007423450.1">
    <property type="nucleotide sequence ID" value="NC_009484.1"/>
</dbReference>
<dbReference type="Proteomes" id="UP000000245">
    <property type="component" value="Chromosome"/>
</dbReference>
<keyword evidence="4" id="KW-0732">Signal</keyword>
<feature type="domain" description="Solute-binding protein family 5" evidence="5">
    <location>
        <begin position="112"/>
        <end position="441"/>
    </location>
</feature>
<evidence type="ECO:0000256" key="4">
    <source>
        <dbReference type="ARBA" id="ARBA00022729"/>
    </source>
</evidence>
<dbReference type="HOGENOM" id="CLU_017028_7_4_5"/>
<dbReference type="Gene3D" id="3.90.76.10">
    <property type="entry name" value="Dipeptide-binding Protein, Domain 1"/>
    <property type="match status" value="1"/>
</dbReference>
<dbReference type="GO" id="GO:0030288">
    <property type="term" value="C:outer membrane-bounded periplasmic space"/>
    <property type="evidence" value="ECO:0007669"/>
    <property type="project" value="UniProtKB-ARBA"/>
</dbReference>
<comment type="subcellular location">
    <subcellularLocation>
        <location evidence="1">Periplasm</location>
    </subcellularLocation>
</comment>
<evidence type="ECO:0000313" key="7">
    <source>
        <dbReference type="Proteomes" id="UP000000245"/>
    </source>
</evidence>
<evidence type="ECO:0000256" key="3">
    <source>
        <dbReference type="ARBA" id="ARBA00022448"/>
    </source>
</evidence>
<protein>
    <submittedName>
        <fullName evidence="6">Extracellular solute-binding protein, family 5</fullName>
    </submittedName>
</protein>
<dbReference type="STRING" id="349163.Acry_2078"/>
<dbReference type="PIRSF" id="PIRSF002741">
    <property type="entry name" value="MppA"/>
    <property type="match status" value="1"/>
</dbReference>
<dbReference type="InterPro" id="IPR039424">
    <property type="entry name" value="SBP_5"/>
</dbReference>
<evidence type="ECO:0000313" key="6">
    <source>
        <dbReference type="EMBL" id="ABQ31278.1"/>
    </source>
</evidence>
<organism evidence="6 7">
    <name type="scientific">Acidiphilium cryptum (strain JF-5)</name>
    <dbReference type="NCBI Taxonomy" id="349163"/>
    <lineage>
        <taxon>Bacteria</taxon>
        <taxon>Pseudomonadati</taxon>
        <taxon>Pseudomonadota</taxon>
        <taxon>Alphaproteobacteria</taxon>
        <taxon>Acetobacterales</taxon>
        <taxon>Acidocellaceae</taxon>
        <taxon>Acidiphilium</taxon>
    </lineage>
</organism>
<accession>A5G096</accession>